<accession>A0A8H4UQW6</accession>
<dbReference type="EMBL" id="JABEYC010000166">
    <property type="protein sequence ID" value="KAF4981490.1"/>
    <property type="molecule type" value="Genomic_DNA"/>
</dbReference>
<dbReference type="InterPro" id="IPR056125">
    <property type="entry name" value="DUF7708"/>
</dbReference>
<evidence type="ECO:0000313" key="3">
    <source>
        <dbReference type="Proteomes" id="UP000635477"/>
    </source>
</evidence>
<dbReference type="Proteomes" id="UP000635477">
    <property type="component" value="Unassembled WGS sequence"/>
</dbReference>
<gene>
    <name evidence="2" type="ORF">FZEAL_2733</name>
</gene>
<protein>
    <recommendedName>
        <fullName evidence="1">DUF7708 domain-containing protein</fullName>
    </recommendedName>
</protein>
<dbReference type="OrthoDB" id="61900at2759"/>
<proteinExistence type="predicted"/>
<feature type="domain" description="DUF7708" evidence="1">
    <location>
        <begin position="10"/>
        <end position="86"/>
    </location>
</feature>
<evidence type="ECO:0000259" key="1">
    <source>
        <dbReference type="Pfam" id="PF24809"/>
    </source>
</evidence>
<evidence type="ECO:0000313" key="2">
    <source>
        <dbReference type="EMBL" id="KAF4981490.1"/>
    </source>
</evidence>
<dbReference type="Pfam" id="PF24809">
    <property type="entry name" value="DUF7708"/>
    <property type="match status" value="1"/>
</dbReference>
<keyword evidence="3" id="KW-1185">Reference proteome</keyword>
<sequence>MNEALLEVYFMASELYLLPRIQSTLAAMYTHIIDFRLRALKWYRKAAGKLFRKIVSAIKELWVLEFDEVLDVLNMRKEGNDSHSHAGSLAHRATFGNATSSLLSQTPSFGKVNLVIREMSK</sequence>
<reference evidence="2" key="2">
    <citation type="submission" date="2020-05" db="EMBL/GenBank/DDBJ databases">
        <authorList>
            <person name="Kim H.-S."/>
            <person name="Proctor R.H."/>
            <person name="Brown D.W."/>
        </authorList>
    </citation>
    <scope>NUCLEOTIDE SEQUENCE</scope>
    <source>
        <strain evidence="2">NRRL 22465</strain>
    </source>
</reference>
<name>A0A8H4UQW6_9HYPO</name>
<reference evidence="2" key="1">
    <citation type="journal article" date="2020" name="BMC Genomics">
        <title>Correction to: Identification and distribution of gene clusters required for synthesis of sphingolipid metabolism inhibitors in diverse species of the filamentous fungus Fusarium.</title>
        <authorList>
            <person name="Kim H.S."/>
            <person name="Lohmar J.M."/>
            <person name="Busman M."/>
            <person name="Brown D.W."/>
            <person name="Naumann T.A."/>
            <person name="Divon H.H."/>
            <person name="Lysoe E."/>
            <person name="Uhlig S."/>
            <person name="Proctor R.H."/>
        </authorList>
    </citation>
    <scope>NUCLEOTIDE SEQUENCE</scope>
    <source>
        <strain evidence="2">NRRL 22465</strain>
    </source>
</reference>
<comment type="caution">
    <text evidence="2">The sequence shown here is derived from an EMBL/GenBank/DDBJ whole genome shotgun (WGS) entry which is preliminary data.</text>
</comment>
<dbReference type="AlphaFoldDB" id="A0A8H4UQW6"/>
<organism evidence="2 3">
    <name type="scientific">Fusarium zealandicum</name>
    <dbReference type="NCBI Taxonomy" id="1053134"/>
    <lineage>
        <taxon>Eukaryota</taxon>
        <taxon>Fungi</taxon>
        <taxon>Dikarya</taxon>
        <taxon>Ascomycota</taxon>
        <taxon>Pezizomycotina</taxon>
        <taxon>Sordariomycetes</taxon>
        <taxon>Hypocreomycetidae</taxon>
        <taxon>Hypocreales</taxon>
        <taxon>Nectriaceae</taxon>
        <taxon>Fusarium</taxon>
        <taxon>Fusarium staphyleae species complex</taxon>
    </lineage>
</organism>